<accession>A0A0S3PRJ8</accession>
<evidence type="ECO:0000313" key="15">
    <source>
        <dbReference type="Proteomes" id="UP000236884"/>
    </source>
</evidence>
<evidence type="ECO:0000256" key="1">
    <source>
        <dbReference type="ARBA" id="ARBA00004651"/>
    </source>
</evidence>
<evidence type="ECO:0000256" key="6">
    <source>
        <dbReference type="ARBA" id="ARBA00022692"/>
    </source>
</evidence>
<keyword evidence="7" id="KW-0479">Metal-binding</keyword>
<sequence>MAQKLPRRLHPLPVRLMHWINAFAMIVMIGSGWKIYNDEVLFGWLHFPDWITIGGEAQGALQWHFFGMWVLGLNGLAYLIYVFATGRFRRKLLPISLRALLADIGAALRFRLGHDDITHYNTVQKVLYAGILLVIVVQVISGLVVWKPVQFSELAFLFYDFQGARLVHFVGMALIVGFLLVHVALALLVPKTIGAMVTGGPSVPDSDQEPAPITQDAVR</sequence>
<keyword evidence="5" id="KW-0349">Heme</keyword>
<dbReference type="GO" id="GO:0009055">
    <property type="term" value="F:electron transfer activity"/>
    <property type="evidence" value="ECO:0007669"/>
    <property type="project" value="InterPro"/>
</dbReference>
<feature type="transmembrane region" description="Helical" evidence="12">
    <location>
        <begin position="63"/>
        <end position="84"/>
    </location>
</feature>
<dbReference type="PANTHER" id="PTHR30485:SF1">
    <property type="entry name" value="CYTOCHROME YDHU-RELATED"/>
    <property type="match status" value="1"/>
</dbReference>
<evidence type="ECO:0000256" key="9">
    <source>
        <dbReference type="ARBA" id="ARBA00022989"/>
    </source>
</evidence>
<evidence type="ECO:0000256" key="8">
    <source>
        <dbReference type="ARBA" id="ARBA00022982"/>
    </source>
</evidence>
<dbReference type="GO" id="GO:0005886">
    <property type="term" value="C:plasma membrane"/>
    <property type="evidence" value="ECO:0007669"/>
    <property type="project" value="UniProtKB-SubCell"/>
</dbReference>
<dbReference type="SUPFAM" id="SSF81342">
    <property type="entry name" value="Transmembrane di-heme cytochromes"/>
    <property type="match status" value="1"/>
</dbReference>
<proteinExistence type="inferred from homology"/>
<keyword evidence="9 12" id="KW-1133">Transmembrane helix</keyword>
<evidence type="ECO:0000256" key="4">
    <source>
        <dbReference type="ARBA" id="ARBA00022475"/>
    </source>
</evidence>
<dbReference type="KEGG" id="vgo:GJW-30_1_01110"/>
<evidence type="ECO:0000256" key="5">
    <source>
        <dbReference type="ARBA" id="ARBA00022617"/>
    </source>
</evidence>
<dbReference type="Gene3D" id="1.20.950.20">
    <property type="entry name" value="Transmembrane di-heme cytochromes, Chain C"/>
    <property type="match status" value="1"/>
</dbReference>
<keyword evidence="8" id="KW-0249">Electron transport</keyword>
<dbReference type="RefSeq" id="WP_096352731.1">
    <property type="nucleotide sequence ID" value="NZ_AP014946.1"/>
</dbReference>
<dbReference type="GO" id="GO:0022904">
    <property type="term" value="P:respiratory electron transport chain"/>
    <property type="evidence" value="ECO:0007669"/>
    <property type="project" value="InterPro"/>
</dbReference>
<evidence type="ECO:0000256" key="10">
    <source>
        <dbReference type="ARBA" id="ARBA00023004"/>
    </source>
</evidence>
<dbReference type="InterPro" id="IPR051542">
    <property type="entry name" value="Hydrogenase_cytochrome"/>
</dbReference>
<keyword evidence="6 12" id="KW-0812">Transmembrane</keyword>
<dbReference type="Proteomes" id="UP000236884">
    <property type="component" value="Chromosome"/>
</dbReference>
<evidence type="ECO:0000256" key="12">
    <source>
        <dbReference type="SAM" id="Phobius"/>
    </source>
</evidence>
<name>A0A0S3PRJ8_9BRAD</name>
<dbReference type="InterPro" id="IPR016174">
    <property type="entry name" value="Di-haem_cyt_TM"/>
</dbReference>
<keyword evidence="11 12" id="KW-0472">Membrane</keyword>
<keyword evidence="10" id="KW-0408">Iron</keyword>
<feature type="transmembrane region" description="Helical" evidence="12">
    <location>
        <begin position="126"/>
        <end position="146"/>
    </location>
</feature>
<dbReference type="InterPro" id="IPR000516">
    <property type="entry name" value="Ni-dep_Hydgase_cyt-B"/>
</dbReference>
<gene>
    <name evidence="14" type="ORF">GJW-30_1_01110</name>
</gene>
<reference evidence="14 15" key="1">
    <citation type="submission" date="2015-08" db="EMBL/GenBank/DDBJ databases">
        <title>Investigation of the bacterial diversity of lava forest soil.</title>
        <authorList>
            <person name="Lee J.S."/>
        </authorList>
    </citation>
    <scope>NUCLEOTIDE SEQUENCE [LARGE SCALE GENOMIC DNA]</scope>
    <source>
        <strain evidence="14 15">GJW-30</strain>
    </source>
</reference>
<evidence type="ECO:0000256" key="3">
    <source>
        <dbReference type="ARBA" id="ARBA00022448"/>
    </source>
</evidence>
<dbReference type="Pfam" id="PF01292">
    <property type="entry name" value="Ni_hydr_CYTB"/>
    <property type="match status" value="1"/>
</dbReference>
<dbReference type="GO" id="GO:0020037">
    <property type="term" value="F:heme binding"/>
    <property type="evidence" value="ECO:0007669"/>
    <property type="project" value="TreeGrafter"/>
</dbReference>
<comment type="similarity">
    <text evidence="2">Belongs to the HupC/HyaC/HydC family.</text>
</comment>
<evidence type="ECO:0000313" key="14">
    <source>
        <dbReference type="EMBL" id="BAT58584.1"/>
    </source>
</evidence>
<feature type="transmembrane region" description="Helical" evidence="12">
    <location>
        <begin position="12"/>
        <end position="36"/>
    </location>
</feature>
<dbReference type="PRINTS" id="PR00161">
    <property type="entry name" value="NIHGNASECYTB"/>
</dbReference>
<organism evidence="14 15">
    <name type="scientific">Variibacter gotjawalensis</name>
    <dbReference type="NCBI Taxonomy" id="1333996"/>
    <lineage>
        <taxon>Bacteria</taxon>
        <taxon>Pseudomonadati</taxon>
        <taxon>Pseudomonadota</taxon>
        <taxon>Alphaproteobacteria</taxon>
        <taxon>Hyphomicrobiales</taxon>
        <taxon>Nitrobacteraceae</taxon>
        <taxon>Variibacter</taxon>
    </lineage>
</organism>
<dbReference type="AlphaFoldDB" id="A0A0S3PRJ8"/>
<comment type="subcellular location">
    <subcellularLocation>
        <location evidence="1">Cell membrane</location>
        <topology evidence="1">Multi-pass membrane protein</topology>
    </subcellularLocation>
</comment>
<keyword evidence="4" id="KW-1003">Cell membrane</keyword>
<dbReference type="EMBL" id="AP014946">
    <property type="protein sequence ID" value="BAT58584.1"/>
    <property type="molecule type" value="Genomic_DNA"/>
</dbReference>
<evidence type="ECO:0000256" key="2">
    <source>
        <dbReference type="ARBA" id="ARBA00008622"/>
    </source>
</evidence>
<dbReference type="PANTHER" id="PTHR30485">
    <property type="entry name" value="NI/FE-HYDROGENASE 1 B-TYPE CYTOCHROME SUBUNIT"/>
    <property type="match status" value="1"/>
</dbReference>
<evidence type="ECO:0000256" key="11">
    <source>
        <dbReference type="ARBA" id="ARBA00023136"/>
    </source>
</evidence>
<evidence type="ECO:0000256" key="7">
    <source>
        <dbReference type="ARBA" id="ARBA00022723"/>
    </source>
</evidence>
<dbReference type="OrthoDB" id="9781740at2"/>
<keyword evidence="3" id="KW-0813">Transport</keyword>
<feature type="transmembrane region" description="Helical" evidence="12">
    <location>
        <begin position="166"/>
        <end position="189"/>
    </location>
</feature>
<evidence type="ECO:0000259" key="13">
    <source>
        <dbReference type="Pfam" id="PF01292"/>
    </source>
</evidence>
<keyword evidence="15" id="KW-1185">Reference proteome</keyword>
<protein>
    <submittedName>
        <fullName evidence="14">Formate dehydrogenase-O subunit gamma</fullName>
    </submittedName>
</protein>
<dbReference type="GO" id="GO:0005506">
    <property type="term" value="F:iron ion binding"/>
    <property type="evidence" value="ECO:0007669"/>
    <property type="project" value="InterPro"/>
</dbReference>
<feature type="domain" description="Cytochrome b561 bacterial/Ni-hydrogenase" evidence="13">
    <location>
        <begin position="10"/>
        <end position="199"/>
    </location>
</feature>
<dbReference type="InterPro" id="IPR011577">
    <property type="entry name" value="Cyt_b561_bac/Ni-Hgenase"/>
</dbReference>